<dbReference type="Proteomes" id="UP001470230">
    <property type="component" value="Unassembled WGS sequence"/>
</dbReference>
<accession>A0ABR2KSZ8</accession>
<gene>
    <name evidence="3" type="ORF">M9Y10_022689</name>
</gene>
<name>A0ABR2KSZ8_9EUKA</name>
<feature type="region of interest" description="Disordered" evidence="2">
    <location>
        <begin position="73"/>
        <end position="96"/>
    </location>
</feature>
<evidence type="ECO:0000256" key="2">
    <source>
        <dbReference type="SAM" id="MobiDB-lite"/>
    </source>
</evidence>
<keyword evidence="1" id="KW-0175">Coiled coil</keyword>
<feature type="region of interest" description="Disordered" evidence="2">
    <location>
        <begin position="478"/>
        <end position="502"/>
    </location>
</feature>
<feature type="coiled-coil region" evidence="1">
    <location>
        <begin position="171"/>
        <end position="215"/>
    </location>
</feature>
<protein>
    <submittedName>
        <fullName evidence="3">Uncharacterized protein</fullName>
    </submittedName>
</protein>
<feature type="region of interest" description="Disordered" evidence="2">
    <location>
        <begin position="262"/>
        <end position="281"/>
    </location>
</feature>
<reference evidence="3 4" key="1">
    <citation type="submission" date="2024-04" db="EMBL/GenBank/DDBJ databases">
        <title>Tritrichomonas musculus Genome.</title>
        <authorList>
            <person name="Alves-Ferreira E."/>
            <person name="Grigg M."/>
            <person name="Lorenzi H."/>
            <person name="Galac M."/>
        </authorList>
    </citation>
    <scope>NUCLEOTIDE SEQUENCE [LARGE SCALE GENOMIC DNA]</scope>
    <source>
        <strain evidence="3 4">EAF2021</strain>
    </source>
</reference>
<sequence>MSRQIKTSNFQTKSKTYDLIDDSNSDSSLDLTELQAQNSQLQMDNINKTAALSQISKENNEIKKKYEELLNALSNHPNNSSNTYSSPNPTTNTANSTNFFENMTQSFLPNDKAESEVQLWTEMWTHIVSMVTSIIPYSNVSPKSGNERRAILIDLVSKLCQRVNDPSNDKYNKLKKKYQKMQEEIIVFRQKESEMNSEINKYKLLLGQKESLEAENDEAVLAQKIKTLEGLIHKLIAKQKYLQESHIDFSIKPTTSTTFLSSKQDLMSHHKQKKEQPKIQHRVIQLDDDSDKASSSSNNEEYNSDESHIPISSKLNNCNKDRNSKGSIHSFTKTRQSTSQGKNNYNKKNSLNHSKNSLNHLSNCNIKKSNNDKKVEQSILKKFGIDEISEISTNVINNEKVSKKSKKKSFEINNKIEFDSSYSSRSIDSSDFQNNSDDKYHRQLLSAEAEADEILAESYNRRKKKNIIENNYEIEDIQKPNRKIHHKNNSKKKNRNKSNEGKQLRESYGNHLNQLVSLTNHLTDDYHRLGKYLGNESYVTDLSIDHLSKLHDSLLSVEKKLDDISE</sequence>
<dbReference type="EMBL" id="JAPFFF010000003">
    <property type="protein sequence ID" value="KAK8894254.1"/>
    <property type="molecule type" value="Genomic_DNA"/>
</dbReference>
<feature type="region of interest" description="Disordered" evidence="2">
    <location>
        <begin position="286"/>
        <end position="369"/>
    </location>
</feature>
<keyword evidence="4" id="KW-1185">Reference proteome</keyword>
<comment type="caution">
    <text evidence="3">The sequence shown here is derived from an EMBL/GenBank/DDBJ whole genome shotgun (WGS) entry which is preliminary data.</text>
</comment>
<evidence type="ECO:0000313" key="3">
    <source>
        <dbReference type="EMBL" id="KAK8894254.1"/>
    </source>
</evidence>
<proteinExistence type="predicted"/>
<feature type="compositionally biased region" description="Polar residues" evidence="2">
    <location>
        <begin position="325"/>
        <end position="341"/>
    </location>
</feature>
<evidence type="ECO:0000256" key="1">
    <source>
        <dbReference type="SAM" id="Coils"/>
    </source>
</evidence>
<organism evidence="3 4">
    <name type="scientific">Tritrichomonas musculus</name>
    <dbReference type="NCBI Taxonomy" id="1915356"/>
    <lineage>
        <taxon>Eukaryota</taxon>
        <taxon>Metamonada</taxon>
        <taxon>Parabasalia</taxon>
        <taxon>Tritrichomonadida</taxon>
        <taxon>Tritrichomonadidae</taxon>
        <taxon>Tritrichomonas</taxon>
    </lineage>
</organism>
<feature type="compositionally biased region" description="Basic residues" evidence="2">
    <location>
        <begin position="480"/>
        <end position="496"/>
    </location>
</feature>
<feature type="compositionally biased region" description="Low complexity" evidence="2">
    <location>
        <begin position="342"/>
        <end position="363"/>
    </location>
</feature>
<evidence type="ECO:0000313" key="4">
    <source>
        <dbReference type="Proteomes" id="UP001470230"/>
    </source>
</evidence>